<proteinExistence type="inferred from homology"/>
<dbReference type="Proteomes" id="UP001165427">
    <property type="component" value="Unassembled WGS sequence"/>
</dbReference>
<protein>
    <recommendedName>
        <fullName evidence="2">RNA 2',3'-cyclic phosphodiesterase</fullName>
        <shortName evidence="2">RNA 2',3'-CPDase</shortName>
        <ecNumber evidence="2">3.1.4.58</ecNumber>
    </recommendedName>
</protein>
<feature type="domain" description="Phosphoesterase HXTX" evidence="3">
    <location>
        <begin position="102"/>
        <end position="179"/>
    </location>
</feature>
<dbReference type="InterPro" id="IPR004175">
    <property type="entry name" value="RNA_CPDase"/>
</dbReference>
<dbReference type="InterPro" id="IPR009097">
    <property type="entry name" value="Cyclic_Pdiesterase"/>
</dbReference>
<gene>
    <name evidence="4" type="primary">thpR</name>
    <name evidence="4" type="ORF">MRX98_16485</name>
</gene>
<feature type="short sequence motif" description="HXTX 2" evidence="2">
    <location>
        <begin position="131"/>
        <end position="134"/>
    </location>
</feature>
<sequence>MGDAIRTFIAFPLPDHLVRLAGDLQAELKDHGLDLRWVRPANIHLTLKFLGEIPSQRVAKVTDAMQAAGRETPPLSLMVQGMGVFPGIRAPKVLWVGLGGATEALGRMQARLEERLAEVGFAPERRPFKAHLTLARIKARLDADRLLQGLQAAGGYAPRPFEVQEMVLYRSELRPRGAVYTPLAGTALCADAR</sequence>
<feature type="domain" description="Phosphoesterase HXTX" evidence="3">
    <location>
        <begin position="14"/>
        <end position="95"/>
    </location>
</feature>
<feature type="active site" description="Proton acceptor" evidence="2">
    <location>
        <position position="131"/>
    </location>
</feature>
<dbReference type="PANTHER" id="PTHR35561">
    <property type="entry name" value="RNA 2',3'-CYCLIC PHOSPHODIESTERASE"/>
    <property type="match status" value="1"/>
</dbReference>
<accession>A0AA41URB0</accession>
<dbReference type="NCBIfam" id="TIGR02258">
    <property type="entry name" value="2_5_ligase"/>
    <property type="match status" value="1"/>
</dbReference>
<name>A0AA41URB0_9BACT</name>
<dbReference type="SUPFAM" id="SSF55144">
    <property type="entry name" value="LigT-like"/>
    <property type="match status" value="1"/>
</dbReference>
<dbReference type="Pfam" id="PF02834">
    <property type="entry name" value="LigT_PEase"/>
    <property type="match status" value="2"/>
</dbReference>
<organism evidence="4 5">
    <name type="scientific">Desulfatitalea alkaliphila</name>
    <dbReference type="NCBI Taxonomy" id="2929485"/>
    <lineage>
        <taxon>Bacteria</taxon>
        <taxon>Pseudomonadati</taxon>
        <taxon>Thermodesulfobacteriota</taxon>
        <taxon>Desulfobacteria</taxon>
        <taxon>Desulfobacterales</taxon>
        <taxon>Desulfosarcinaceae</taxon>
        <taxon>Desulfatitalea</taxon>
    </lineage>
</organism>
<evidence type="ECO:0000256" key="1">
    <source>
        <dbReference type="ARBA" id="ARBA00022801"/>
    </source>
</evidence>
<dbReference type="EC" id="3.1.4.58" evidence="2"/>
<comment type="similarity">
    <text evidence="2">Belongs to the 2H phosphoesterase superfamily. ThpR family.</text>
</comment>
<feature type="active site" description="Proton donor" evidence="2">
    <location>
        <position position="44"/>
    </location>
</feature>
<dbReference type="EMBL" id="JALJRB010000022">
    <property type="protein sequence ID" value="MCJ8502183.1"/>
    <property type="molecule type" value="Genomic_DNA"/>
</dbReference>
<dbReference type="PANTHER" id="PTHR35561:SF1">
    <property type="entry name" value="RNA 2',3'-CYCLIC PHOSPHODIESTERASE"/>
    <property type="match status" value="1"/>
</dbReference>
<dbReference type="Gene3D" id="3.90.1140.10">
    <property type="entry name" value="Cyclic phosphodiesterase"/>
    <property type="match status" value="1"/>
</dbReference>
<dbReference type="GO" id="GO:0008664">
    <property type="term" value="F:RNA 2',3'-cyclic 3'-phosphodiesterase activity"/>
    <property type="evidence" value="ECO:0007669"/>
    <property type="project" value="UniProtKB-EC"/>
</dbReference>
<evidence type="ECO:0000313" key="5">
    <source>
        <dbReference type="Proteomes" id="UP001165427"/>
    </source>
</evidence>
<reference evidence="4" key="1">
    <citation type="submission" date="2022-04" db="EMBL/GenBank/DDBJ databases">
        <title>Desulfatitalea alkaliphila sp. nov., a novel anaerobic sulfate-reducing bacterium isolated from terrestrial mud volcano, Taman Peninsula, Russia.</title>
        <authorList>
            <person name="Khomyakova M.A."/>
            <person name="Merkel A.Y."/>
            <person name="Slobodkin A.I."/>
        </authorList>
    </citation>
    <scope>NUCLEOTIDE SEQUENCE</scope>
    <source>
        <strain evidence="4">M08but</strain>
    </source>
</reference>
<comment type="catalytic activity">
    <reaction evidence="2">
        <text>a 3'-end 2',3'-cyclophospho-ribonucleotide-RNA + H2O = a 3'-end 2'-phospho-ribonucleotide-RNA + H(+)</text>
        <dbReference type="Rhea" id="RHEA:11828"/>
        <dbReference type="Rhea" id="RHEA-COMP:10464"/>
        <dbReference type="Rhea" id="RHEA-COMP:17353"/>
        <dbReference type="ChEBI" id="CHEBI:15377"/>
        <dbReference type="ChEBI" id="CHEBI:15378"/>
        <dbReference type="ChEBI" id="CHEBI:83064"/>
        <dbReference type="ChEBI" id="CHEBI:173113"/>
        <dbReference type="EC" id="3.1.4.58"/>
    </reaction>
</comment>
<dbReference type="GO" id="GO:0004113">
    <property type="term" value="F:2',3'-cyclic-nucleotide 3'-phosphodiesterase activity"/>
    <property type="evidence" value="ECO:0007669"/>
    <property type="project" value="InterPro"/>
</dbReference>
<dbReference type="AlphaFoldDB" id="A0AA41URB0"/>
<evidence type="ECO:0000313" key="4">
    <source>
        <dbReference type="EMBL" id="MCJ8502183.1"/>
    </source>
</evidence>
<dbReference type="RefSeq" id="WP_246912508.1">
    <property type="nucleotide sequence ID" value="NZ_JALJRB010000022.1"/>
</dbReference>
<evidence type="ECO:0000259" key="3">
    <source>
        <dbReference type="Pfam" id="PF02834"/>
    </source>
</evidence>
<comment type="function">
    <text evidence="2">Hydrolyzes RNA 2',3'-cyclic phosphodiester to an RNA 2'-phosphomonoester.</text>
</comment>
<feature type="short sequence motif" description="HXTX 1" evidence="2">
    <location>
        <begin position="44"/>
        <end position="47"/>
    </location>
</feature>
<comment type="caution">
    <text evidence="4">The sequence shown here is derived from an EMBL/GenBank/DDBJ whole genome shotgun (WGS) entry which is preliminary data.</text>
</comment>
<keyword evidence="5" id="KW-1185">Reference proteome</keyword>
<evidence type="ECO:0000256" key="2">
    <source>
        <dbReference type="HAMAP-Rule" id="MF_01940"/>
    </source>
</evidence>
<keyword evidence="1 2" id="KW-0378">Hydrolase</keyword>
<dbReference type="HAMAP" id="MF_01940">
    <property type="entry name" value="RNA_CPDase"/>
    <property type="match status" value="1"/>
</dbReference>
<dbReference type="InterPro" id="IPR014051">
    <property type="entry name" value="Phosphoesterase_HXTX"/>
</dbReference>